<comment type="caution">
    <text evidence="4">The sequence shown here is derived from an EMBL/GenBank/DDBJ whole genome shotgun (WGS) entry which is preliminary data.</text>
</comment>
<feature type="domain" description="Mop" evidence="3">
    <location>
        <begin position="36"/>
        <end position="102"/>
    </location>
</feature>
<dbReference type="InterPro" id="IPR008995">
    <property type="entry name" value="Mo/tungstate-bd_C_term_dom"/>
</dbReference>
<proteinExistence type="predicted"/>
<dbReference type="GO" id="GO:0015689">
    <property type="term" value="P:molybdate ion transport"/>
    <property type="evidence" value="ECO:0007669"/>
    <property type="project" value="InterPro"/>
</dbReference>
<dbReference type="InterPro" id="IPR004606">
    <property type="entry name" value="Mop_domain"/>
</dbReference>
<dbReference type="PROSITE" id="PS51866">
    <property type="entry name" value="MOP"/>
    <property type="match status" value="2"/>
</dbReference>
<accession>A0A4R3MYF4</accession>
<keyword evidence="5" id="KW-1185">Reference proteome</keyword>
<dbReference type="NCBIfam" id="TIGR00638">
    <property type="entry name" value="Mop"/>
    <property type="match status" value="2"/>
</dbReference>
<dbReference type="Proteomes" id="UP000295717">
    <property type="component" value="Unassembled WGS sequence"/>
</dbReference>
<dbReference type="SUPFAM" id="SSF50331">
    <property type="entry name" value="MOP-like"/>
    <property type="match status" value="2"/>
</dbReference>
<reference evidence="4 5" key="1">
    <citation type="submission" date="2019-03" db="EMBL/GenBank/DDBJ databases">
        <title>Genomic Encyclopedia of Type Strains, Phase IV (KMG-IV): sequencing the most valuable type-strain genomes for metagenomic binning, comparative biology and taxonomic classification.</title>
        <authorList>
            <person name="Goeker M."/>
        </authorList>
    </citation>
    <scope>NUCLEOTIDE SEQUENCE [LARGE SCALE GENOMIC DNA]</scope>
    <source>
        <strain evidence="4 5">DSM 13587</strain>
    </source>
</reference>
<dbReference type="Pfam" id="PF03459">
    <property type="entry name" value="TOBE"/>
    <property type="match status" value="2"/>
</dbReference>
<evidence type="ECO:0000256" key="1">
    <source>
        <dbReference type="ARBA" id="ARBA00022505"/>
    </source>
</evidence>
<sequence length="176" mass="18186">MVVNTDRFALDCITRLRLIETGSQAPLNRKVRSKMKISARNIFRGQIESVKTGAVNSEVDLLLSGGEKLVAMVTNESVQSLGLAAGKEVVALVKASSVLVMTDDSGIRLSARNCLAGTVKTVTAGPVSAEITITLAGGAEVHATITHNAETELGLKEGSAATAVFKASAVILGVPA</sequence>
<dbReference type="EMBL" id="SMAO01000004">
    <property type="protein sequence ID" value="TCT21415.1"/>
    <property type="molecule type" value="Genomic_DNA"/>
</dbReference>
<name>A0A4R3MYF4_9GAMM</name>
<evidence type="ECO:0000313" key="4">
    <source>
        <dbReference type="EMBL" id="TCT21415.1"/>
    </source>
</evidence>
<organism evidence="4 5">
    <name type="scientific">Thiobaca trueperi</name>
    <dbReference type="NCBI Taxonomy" id="127458"/>
    <lineage>
        <taxon>Bacteria</taxon>
        <taxon>Pseudomonadati</taxon>
        <taxon>Pseudomonadota</taxon>
        <taxon>Gammaproteobacteria</taxon>
        <taxon>Chromatiales</taxon>
        <taxon>Chromatiaceae</taxon>
        <taxon>Thiobaca</taxon>
    </lineage>
</organism>
<dbReference type="Gene3D" id="2.40.50.100">
    <property type="match status" value="2"/>
</dbReference>
<gene>
    <name evidence="4" type="ORF">EDC35_104272</name>
</gene>
<protein>
    <submittedName>
        <fullName evidence="4">Molybdate transport system regulatory protein</fullName>
    </submittedName>
</protein>
<dbReference type="InterPro" id="IPR005116">
    <property type="entry name" value="Transp-assoc_OB_typ1"/>
</dbReference>
<evidence type="ECO:0000259" key="3">
    <source>
        <dbReference type="PROSITE" id="PS51866"/>
    </source>
</evidence>
<feature type="domain" description="Mop" evidence="3">
    <location>
        <begin position="108"/>
        <end position="174"/>
    </location>
</feature>
<evidence type="ECO:0000313" key="5">
    <source>
        <dbReference type="Proteomes" id="UP000295717"/>
    </source>
</evidence>
<dbReference type="InterPro" id="IPR051815">
    <property type="entry name" value="Molybdate_resp_trans_reg"/>
</dbReference>
<evidence type="ECO:0000256" key="2">
    <source>
        <dbReference type="PROSITE-ProRule" id="PRU01213"/>
    </source>
</evidence>
<dbReference type="PANTHER" id="PTHR30432:SF1">
    <property type="entry name" value="DNA-BINDING TRANSCRIPTIONAL DUAL REGULATOR MODE"/>
    <property type="match status" value="1"/>
</dbReference>
<keyword evidence="1 2" id="KW-0500">Molybdenum</keyword>
<dbReference type="PANTHER" id="PTHR30432">
    <property type="entry name" value="TRANSCRIPTIONAL REGULATOR MODE"/>
    <property type="match status" value="1"/>
</dbReference>
<dbReference type="AlphaFoldDB" id="A0A4R3MYF4"/>